<accession>A0A1W0XA68</accession>
<sequence length="627" mass="68970">MENLSKDMCSIVLVRFSKDGIWHVVDNAKKDISFLFNGQNTYKTNFNIHDRFSCLYTDGKSYTAQFFGNFVSIERAYAEIKNYEKLVGKSAEKMTKRKHNDTEGTRKEKQGAPSAAENSVRESIDRLAELTFAQRRHLFSKNKTNADGKVDGSAVPSESLDQQLLPNAISVFQLPVAGINVQSEEAALQQSSRTPTEAPDQIAVLGDMYPDEPDLDFSSPLGVKRKAPAKGVPYRPRPIFSGTLEERVAYLILKAERGKDSRQKNPPPYLVADYHVRFLDQTAPWFFMEDGPKKVQLLSGLPIYADDRLSDLDARYQEGKMSTPKYVWFVMQRLIGGEEGLRRLASLKEKEQHEIELTSMGKGSKFAERTLGAQVFLAVERHVDAVIKSSQRGGVHLVPVAYGNSEGSEQHSAGDGHVPFNVEVKLEGLKTSVAVAQEKLIQLEATLHHNGIGTNHTGGPAKPPKVDNGHCNGKTVRLSGSTVASRIVDAPDGFLCLGNNESPSPYNNFLVFSKFTRDVPNNYRSSSLFFLGTQSVNGGFISFTEFGSWWTTSVAYQSSPDAYTQSGFGDCSNIPDSLKGIVNNATGSLCSRLNPKGPLHFIAGADAVVDDDGAITVLATTSETLWY</sequence>
<evidence type="ECO:0000313" key="3">
    <source>
        <dbReference type="Proteomes" id="UP000192578"/>
    </source>
</evidence>
<protein>
    <submittedName>
        <fullName evidence="2">Uncharacterized protein</fullName>
    </submittedName>
</protein>
<comment type="caution">
    <text evidence="2">The sequence shown here is derived from an EMBL/GenBank/DDBJ whole genome shotgun (WGS) entry which is preliminary data.</text>
</comment>
<keyword evidence="3" id="KW-1185">Reference proteome</keyword>
<evidence type="ECO:0000313" key="2">
    <source>
        <dbReference type="EMBL" id="OQV24161.1"/>
    </source>
</evidence>
<dbReference type="EMBL" id="MTYJ01000008">
    <property type="protein sequence ID" value="OQV24161.1"/>
    <property type="molecule type" value="Genomic_DNA"/>
</dbReference>
<dbReference type="AlphaFoldDB" id="A0A1W0XA68"/>
<feature type="region of interest" description="Disordered" evidence="1">
    <location>
        <begin position="91"/>
        <end position="120"/>
    </location>
</feature>
<dbReference type="Proteomes" id="UP000192578">
    <property type="component" value="Unassembled WGS sequence"/>
</dbReference>
<name>A0A1W0XA68_HYPEX</name>
<feature type="compositionally biased region" description="Basic and acidic residues" evidence="1">
    <location>
        <begin position="91"/>
        <end position="110"/>
    </location>
</feature>
<evidence type="ECO:0000256" key="1">
    <source>
        <dbReference type="SAM" id="MobiDB-lite"/>
    </source>
</evidence>
<gene>
    <name evidence="2" type="ORF">BV898_02111</name>
</gene>
<proteinExistence type="predicted"/>
<reference evidence="3" key="1">
    <citation type="submission" date="2017-01" db="EMBL/GenBank/DDBJ databases">
        <title>Comparative genomics of anhydrobiosis in the tardigrade Hypsibius dujardini.</title>
        <authorList>
            <person name="Yoshida Y."/>
            <person name="Koutsovoulos G."/>
            <person name="Laetsch D."/>
            <person name="Stevens L."/>
            <person name="Kumar S."/>
            <person name="Horikawa D."/>
            <person name="Ishino K."/>
            <person name="Komine S."/>
            <person name="Tomita M."/>
            <person name="Blaxter M."/>
            <person name="Arakawa K."/>
        </authorList>
    </citation>
    <scope>NUCLEOTIDE SEQUENCE [LARGE SCALE GENOMIC DNA]</scope>
    <source>
        <strain evidence="3">Z151</strain>
    </source>
</reference>
<organism evidence="2 3">
    <name type="scientific">Hypsibius exemplaris</name>
    <name type="common">Freshwater tardigrade</name>
    <dbReference type="NCBI Taxonomy" id="2072580"/>
    <lineage>
        <taxon>Eukaryota</taxon>
        <taxon>Metazoa</taxon>
        <taxon>Ecdysozoa</taxon>
        <taxon>Tardigrada</taxon>
        <taxon>Eutardigrada</taxon>
        <taxon>Parachela</taxon>
        <taxon>Hypsibioidea</taxon>
        <taxon>Hypsibiidae</taxon>
        <taxon>Hypsibius</taxon>
    </lineage>
</organism>